<evidence type="ECO:0000256" key="3">
    <source>
        <dbReference type="ARBA" id="ARBA00023052"/>
    </source>
</evidence>
<name>A0A1Q8CXW0_9PSEU</name>
<evidence type="ECO:0000313" key="5">
    <source>
        <dbReference type="EMBL" id="OLF19197.1"/>
    </source>
</evidence>
<keyword evidence="3" id="KW-0786">Thiamine pyrophosphate</keyword>
<dbReference type="SUPFAM" id="SSF52518">
    <property type="entry name" value="Thiamin diphosphate-binding fold (THDP-binding)"/>
    <property type="match status" value="1"/>
</dbReference>
<evidence type="ECO:0000256" key="1">
    <source>
        <dbReference type="ARBA" id="ARBA00001964"/>
    </source>
</evidence>
<accession>A0A1Q8CXW0</accession>
<dbReference type="AlphaFoldDB" id="A0A1Q8CXW0"/>
<dbReference type="STRING" id="1912961.BU204_02230"/>
<dbReference type="Pfam" id="PF00676">
    <property type="entry name" value="E1_dh"/>
    <property type="match status" value="1"/>
</dbReference>
<keyword evidence="2" id="KW-0560">Oxidoreductase</keyword>
<reference evidence="5 6" key="1">
    <citation type="submission" date="2016-12" db="EMBL/GenBank/DDBJ databases">
        <title>The draft genome sequence of Actinophytocola sp. 11-183.</title>
        <authorList>
            <person name="Wang W."/>
            <person name="Yuan L."/>
        </authorList>
    </citation>
    <scope>NUCLEOTIDE SEQUENCE [LARGE SCALE GENOMIC DNA]</scope>
    <source>
        <strain evidence="5 6">11-183</strain>
    </source>
</reference>
<dbReference type="Gene3D" id="3.40.50.970">
    <property type="match status" value="1"/>
</dbReference>
<evidence type="ECO:0000259" key="4">
    <source>
        <dbReference type="Pfam" id="PF00676"/>
    </source>
</evidence>
<gene>
    <name evidence="5" type="ORF">BU204_02230</name>
</gene>
<protein>
    <submittedName>
        <fullName evidence="5">Pyruvate dehydrogenase</fullName>
    </submittedName>
</protein>
<dbReference type="EMBL" id="MSIE01000002">
    <property type="protein sequence ID" value="OLF19197.1"/>
    <property type="molecule type" value="Genomic_DNA"/>
</dbReference>
<comment type="caution">
    <text evidence="5">The sequence shown here is derived from an EMBL/GenBank/DDBJ whole genome shotgun (WGS) entry which is preliminary data.</text>
</comment>
<dbReference type="InterPro" id="IPR029061">
    <property type="entry name" value="THDP-binding"/>
</dbReference>
<dbReference type="GO" id="GO:0006086">
    <property type="term" value="P:pyruvate decarboxylation to acetyl-CoA"/>
    <property type="evidence" value="ECO:0007669"/>
    <property type="project" value="TreeGrafter"/>
</dbReference>
<dbReference type="RefSeq" id="WP_075123801.1">
    <property type="nucleotide sequence ID" value="NZ_MSIE01000002.1"/>
</dbReference>
<organism evidence="5 6">
    <name type="scientific">Actinophytocola xanthii</name>
    <dbReference type="NCBI Taxonomy" id="1912961"/>
    <lineage>
        <taxon>Bacteria</taxon>
        <taxon>Bacillati</taxon>
        <taxon>Actinomycetota</taxon>
        <taxon>Actinomycetes</taxon>
        <taxon>Pseudonocardiales</taxon>
        <taxon>Pseudonocardiaceae</taxon>
    </lineage>
</organism>
<dbReference type="CDD" id="cd02000">
    <property type="entry name" value="TPP_E1_PDC_ADC_BCADC"/>
    <property type="match status" value="1"/>
</dbReference>
<dbReference type="OrthoDB" id="9766715at2"/>
<comment type="cofactor">
    <cofactor evidence="1">
        <name>thiamine diphosphate</name>
        <dbReference type="ChEBI" id="CHEBI:58937"/>
    </cofactor>
</comment>
<sequence>MTASAVDSAVGLYRTVRLVRRFEERAIELVRSGDIVGGIHPYVGQEAVAAGVCAALGAGDLVTGTHRGHGHVLAKGADPARMMAELTGRESGLNKGRGGSMHAADFGVGVLGANAIVGAAGAIATGAAWARRRLGTPVVAATFFGDGAVNEGMLLEAFNLAALWRVPVLFVCENNGYATTMRVDDAVAGSITGRAEAFGIPASTVDGQDPEAVLAAAREAVDRARAGAGPSFLECRTRRFDAHHTFEHVVRLRYRTDEELAGIRARDPVDIQGARLDAAVRAEVDEEVERVLANAVEFALASPLPDPLTALDHLYASGLRPRPGSGV</sequence>
<dbReference type="GO" id="GO:0000287">
    <property type="term" value="F:magnesium ion binding"/>
    <property type="evidence" value="ECO:0007669"/>
    <property type="project" value="UniProtKB-ARBA"/>
</dbReference>
<dbReference type="InterPro" id="IPR050642">
    <property type="entry name" value="PDH_E1_Alpha_Subunit"/>
</dbReference>
<evidence type="ECO:0000313" key="6">
    <source>
        <dbReference type="Proteomes" id="UP000185596"/>
    </source>
</evidence>
<keyword evidence="6" id="KW-1185">Reference proteome</keyword>
<keyword evidence="5" id="KW-0670">Pyruvate</keyword>
<proteinExistence type="predicted"/>
<dbReference type="PANTHER" id="PTHR11516">
    <property type="entry name" value="PYRUVATE DEHYDROGENASE E1 COMPONENT, ALPHA SUBUNIT BACTERIAL AND ORGANELLAR"/>
    <property type="match status" value="1"/>
</dbReference>
<dbReference type="PANTHER" id="PTHR11516:SF60">
    <property type="entry name" value="PYRUVATE DEHYDROGENASE E1 COMPONENT SUBUNIT ALPHA"/>
    <property type="match status" value="1"/>
</dbReference>
<dbReference type="Proteomes" id="UP000185596">
    <property type="component" value="Unassembled WGS sequence"/>
</dbReference>
<dbReference type="GO" id="GO:0004739">
    <property type="term" value="F:pyruvate dehydrogenase (acetyl-transferring) activity"/>
    <property type="evidence" value="ECO:0007669"/>
    <property type="project" value="TreeGrafter"/>
</dbReference>
<evidence type="ECO:0000256" key="2">
    <source>
        <dbReference type="ARBA" id="ARBA00023002"/>
    </source>
</evidence>
<dbReference type="InterPro" id="IPR001017">
    <property type="entry name" value="DH_E1"/>
</dbReference>
<feature type="domain" description="Dehydrogenase E1 component" evidence="4">
    <location>
        <begin position="16"/>
        <end position="297"/>
    </location>
</feature>